<protein>
    <submittedName>
        <fullName evidence="2">ABC transporter substrate-binding protein</fullName>
    </submittedName>
</protein>
<sequence>MKRFITLFLISALMLSCGSKSSKSTQQEEIYSSKKIITAGGTITEIVFALGHGDEIIATDRTSTYPASMQSLPSIGYRNQIQAEGILSLGPDMILVEEGYLNDDVLFQLQNSGKEVHVFEKPLDKSSSISLIESVGQLFKEEENSKKLVGNLEQDFSRLETLKTKDKRNPEVIFIMSRGPETVFLAGKETFADAIIQLAGGKKSPVDFEGMKPLTPEALAAINPEYILLFESGWKASGGKDGLKAIQGITETEAWKKDQLIAMDGHYLSGFGPRLGKAAIELFEKTHP</sequence>
<dbReference type="Proteomes" id="UP000647133">
    <property type="component" value="Unassembled WGS sequence"/>
</dbReference>
<dbReference type="Gene3D" id="3.40.50.1980">
    <property type="entry name" value="Nitrogenase molybdenum iron protein domain"/>
    <property type="match status" value="2"/>
</dbReference>
<keyword evidence="3" id="KW-1185">Reference proteome</keyword>
<reference evidence="2 3" key="1">
    <citation type="submission" date="2020-09" db="EMBL/GenBank/DDBJ databases">
        <title>Echinicola sp. CAU 1574 isolated from sand of Sido Beach.</title>
        <authorList>
            <person name="Kim W."/>
        </authorList>
    </citation>
    <scope>NUCLEOTIDE SEQUENCE [LARGE SCALE GENOMIC DNA]</scope>
    <source>
        <strain evidence="2 3">CAU 1574</strain>
    </source>
</reference>
<organism evidence="2 3">
    <name type="scientific">Echinicola arenosa</name>
    <dbReference type="NCBI Taxonomy" id="2774144"/>
    <lineage>
        <taxon>Bacteria</taxon>
        <taxon>Pseudomonadati</taxon>
        <taxon>Bacteroidota</taxon>
        <taxon>Cytophagia</taxon>
        <taxon>Cytophagales</taxon>
        <taxon>Cyclobacteriaceae</taxon>
        <taxon>Echinicola</taxon>
    </lineage>
</organism>
<dbReference type="Pfam" id="PF01497">
    <property type="entry name" value="Peripla_BP_2"/>
    <property type="match status" value="1"/>
</dbReference>
<proteinExistence type="predicted"/>
<name>A0ABR9APW6_9BACT</name>
<dbReference type="EMBL" id="JACYTQ010000007">
    <property type="protein sequence ID" value="MBD8490614.1"/>
    <property type="molecule type" value="Genomic_DNA"/>
</dbReference>
<gene>
    <name evidence="2" type="ORF">IFO69_17810</name>
</gene>
<evidence type="ECO:0000313" key="3">
    <source>
        <dbReference type="Proteomes" id="UP000647133"/>
    </source>
</evidence>
<evidence type="ECO:0000259" key="1">
    <source>
        <dbReference type="PROSITE" id="PS50983"/>
    </source>
</evidence>
<dbReference type="PROSITE" id="PS51257">
    <property type="entry name" value="PROKAR_LIPOPROTEIN"/>
    <property type="match status" value="1"/>
</dbReference>
<dbReference type="InterPro" id="IPR002491">
    <property type="entry name" value="ABC_transptr_periplasmic_BD"/>
</dbReference>
<feature type="domain" description="Fe/B12 periplasmic-binding" evidence="1">
    <location>
        <begin position="35"/>
        <end position="288"/>
    </location>
</feature>
<evidence type="ECO:0000313" key="2">
    <source>
        <dbReference type="EMBL" id="MBD8490614.1"/>
    </source>
</evidence>
<dbReference type="PANTHER" id="PTHR30535">
    <property type="entry name" value="VITAMIN B12-BINDING PROTEIN"/>
    <property type="match status" value="1"/>
</dbReference>
<dbReference type="PROSITE" id="PS50983">
    <property type="entry name" value="FE_B12_PBP"/>
    <property type="match status" value="1"/>
</dbReference>
<accession>A0ABR9APW6</accession>
<comment type="caution">
    <text evidence="2">The sequence shown here is derived from an EMBL/GenBank/DDBJ whole genome shotgun (WGS) entry which is preliminary data.</text>
</comment>
<dbReference type="PANTHER" id="PTHR30535:SF4">
    <property type="entry name" value="HEMIN-BINDING PERIPLASMIC PROTEIN HMUT"/>
    <property type="match status" value="1"/>
</dbReference>
<dbReference type="RefSeq" id="WP_192011485.1">
    <property type="nucleotide sequence ID" value="NZ_JACYTQ010000007.1"/>
</dbReference>
<dbReference type="SUPFAM" id="SSF53807">
    <property type="entry name" value="Helical backbone' metal receptor"/>
    <property type="match status" value="1"/>
</dbReference>
<dbReference type="InterPro" id="IPR050902">
    <property type="entry name" value="ABC_Transporter_SBP"/>
</dbReference>